<name>A0AAJ4GFF7_LIMFE</name>
<organism evidence="1 2">
    <name type="scientific">Limosilactobacillus fermentum</name>
    <name type="common">Lactobacillus fermentum</name>
    <dbReference type="NCBI Taxonomy" id="1613"/>
    <lineage>
        <taxon>Bacteria</taxon>
        <taxon>Bacillati</taxon>
        <taxon>Bacillota</taxon>
        <taxon>Bacilli</taxon>
        <taxon>Lactobacillales</taxon>
        <taxon>Lactobacillaceae</taxon>
        <taxon>Limosilactobacillus</taxon>
    </lineage>
</organism>
<proteinExistence type="predicted"/>
<dbReference type="AlphaFoldDB" id="A0AAJ4GFF7"/>
<dbReference type="Proteomes" id="UP000503169">
    <property type="component" value="Chromosome"/>
</dbReference>
<sequence length="319" mass="36774">MGLLPSTNLDNFWVTVLLLKHGEGNDCADIEAAIGQFLKYQVFMSLLNWSSNRNAIPPVKNDEDKQAIMLISFLSNCLGFPTENPDFLGFLLNELRRFETSFNRYIADQVNQDAYGYEQKSFKLLSWLTEAKLTSILDFNYTDHSFSHSEAMHVIYDRNIHGSIEDQPIIGIDQSMFPAVDRKYEFSKTYRVLEATKRHVDQSVMSHQIKQIVFFGHSLGPADYSYFQSVFDYLDIYENNVEIIFGFAPYGDLSVDAAAHVQEPRVAVLFDEYGKSMDNQAHGNNLLHKLLLENRLSIHNYKNAEEMSYFEYKRFNGGE</sequence>
<gene>
    <name evidence="1" type="ORF">HCY95_01897</name>
</gene>
<dbReference type="InterPro" id="IPR025935">
    <property type="entry name" value="AbiH"/>
</dbReference>
<evidence type="ECO:0000313" key="2">
    <source>
        <dbReference type="Proteomes" id="UP000503169"/>
    </source>
</evidence>
<protein>
    <submittedName>
        <fullName evidence="1">Uncharacterized protein</fullName>
    </submittedName>
</protein>
<dbReference type="Pfam" id="PF14253">
    <property type="entry name" value="AbiH"/>
    <property type="match status" value="1"/>
</dbReference>
<evidence type="ECO:0000313" key="1">
    <source>
        <dbReference type="EMBL" id="QIX59437.1"/>
    </source>
</evidence>
<dbReference type="EMBL" id="CP050919">
    <property type="protein sequence ID" value="QIX59437.1"/>
    <property type="molecule type" value="Genomic_DNA"/>
</dbReference>
<accession>A0AAJ4GFF7</accession>
<reference evidence="1 2" key="1">
    <citation type="submission" date="2020-04" db="EMBL/GenBank/DDBJ databases">
        <title>Novel strain L. Fermentum HFD1 producer antibacterial peptides.</title>
        <authorList>
            <person name="Ozhegov G.D."/>
            <person name="Pavlova A.S."/>
            <person name="Zhuravleva D.E."/>
            <person name="Gogoleva N.V."/>
            <person name="Shagimardanova E.I."/>
            <person name="Markelova M.I."/>
            <person name="Yarullina D.R."/>
            <person name="Kayumov A.R."/>
        </authorList>
    </citation>
    <scope>NUCLEOTIDE SEQUENCE [LARGE SCALE GENOMIC DNA]</scope>
    <source>
        <strain evidence="1 2">HFD1</strain>
    </source>
</reference>